<proteinExistence type="inferred from homology"/>
<dbReference type="Proteomes" id="UP001389717">
    <property type="component" value="Unassembled WGS sequence"/>
</dbReference>
<keyword evidence="5" id="KW-1185">Reference proteome</keyword>
<comment type="similarity">
    <text evidence="1">Belongs to the isochorismatase family.</text>
</comment>
<evidence type="ECO:0000256" key="2">
    <source>
        <dbReference type="ARBA" id="ARBA00022801"/>
    </source>
</evidence>
<protein>
    <submittedName>
        <fullName evidence="4">Cysteine hydrolase family protein</fullName>
        <ecNumber evidence="4">3.-.-.-</ecNumber>
    </submittedName>
</protein>
<dbReference type="EC" id="3.-.-.-" evidence="4"/>
<feature type="domain" description="Isochorismatase-like" evidence="3">
    <location>
        <begin position="4"/>
        <end position="140"/>
    </location>
</feature>
<organism evidence="4 5">
    <name type="scientific">Rossellomorea oryzaecorticis</name>
    <dbReference type="NCBI Taxonomy" id="1396505"/>
    <lineage>
        <taxon>Bacteria</taxon>
        <taxon>Bacillati</taxon>
        <taxon>Bacillota</taxon>
        <taxon>Bacilli</taxon>
        <taxon>Bacillales</taxon>
        <taxon>Bacillaceae</taxon>
        <taxon>Rossellomorea</taxon>
    </lineage>
</organism>
<sequence length="190" mass="21248">MEQALLVIDAQQELIEGNEKEQGVVQKEKLIETINRVIEKAVEADAGVIFVRDRDVAGGKGEGFQVHNGIKIPEHAVTFDKLATNSFYGTGLIDFLQKEKIGHIVVVGCQTEYCIDTAVRYATVNGMDVTLVADGHSTKDSAVLTGEQIIKHHNQVLHGHYNVDHFSVVRDSDEHIFYPKHDDYRKEYGM</sequence>
<evidence type="ECO:0000313" key="5">
    <source>
        <dbReference type="Proteomes" id="UP001389717"/>
    </source>
</evidence>
<gene>
    <name evidence="4" type="ORF">AAEO50_12935</name>
</gene>
<dbReference type="InterPro" id="IPR036380">
    <property type="entry name" value="Isochorismatase-like_sf"/>
</dbReference>
<dbReference type="PANTHER" id="PTHR43540">
    <property type="entry name" value="PEROXYUREIDOACRYLATE/UREIDOACRYLATE AMIDOHYDROLASE-RELATED"/>
    <property type="match status" value="1"/>
</dbReference>
<dbReference type="InterPro" id="IPR000868">
    <property type="entry name" value="Isochorismatase-like_dom"/>
</dbReference>
<evidence type="ECO:0000256" key="1">
    <source>
        <dbReference type="ARBA" id="ARBA00006336"/>
    </source>
</evidence>
<accession>A0ABU9KAP8</accession>
<dbReference type="EMBL" id="JBBYAF010000024">
    <property type="protein sequence ID" value="MEL3973185.1"/>
    <property type="molecule type" value="Genomic_DNA"/>
</dbReference>
<evidence type="ECO:0000259" key="3">
    <source>
        <dbReference type="Pfam" id="PF00857"/>
    </source>
</evidence>
<dbReference type="Gene3D" id="3.40.50.850">
    <property type="entry name" value="Isochorismatase-like"/>
    <property type="match status" value="1"/>
</dbReference>
<dbReference type="CDD" id="cd01014">
    <property type="entry name" value="nicotinamidase_related"/>
    <property type="match status" value="1"/>
</dbReference>
<dbReference type="RefSeq" id="WP_341984247.1">
    <property type="nucleotide sequence ID" value="NZ_JBBYAF010000024.1"/>
</dbReference>
<dbReference type="SUPFAM" id="SSF52499">
    <property type="entry name" value="Isochorismatase-like hydrolases"/>
    <property type="match status" value="1"/>
</dbReference>
<keyword evidence="2 4" id="KW-0378">Hydrolase</keyword>
<dbReference type="InterPro" id="IPR050272">
    <property type="entry name" value="Isochorismatase-like_hydrls"/>
</dbReference>
<dbReference type="PANTHER" id="PTHR43540:SF14">
    <property type="entry name" value="ISOCHORISMATASE"/>
    <property type="match status" value="1"/>
</dbReference>
<comment type="caution">
    <text evidence="4">The sequence shown here is derived from an EMBL/GenBank/DDBJ whole genome shotgun (WGS) entry which is preliminary data.</text>
</comment>
<evidence type="ECO:0000313" key="4">
    <source>
        <dbReference type="EMBL" id="MEL3973185.1"/>
    </source>
</evidence>
<reference evidence="4 5" key="1">
    <citation type="submission" date="2024-04" db="EMBL/GenBank/DDBJ databases">
        <title>Bacillus oryzaecorticis sp. nov., a moderately halophilic bacterium isolated from rice husks.</title>
        <authorList>
            <person name="Zhu H.-S."/>
        </authorList>
    </citation>
    <scope>NUCLEOTIDE SEQUENCE [LARGE SCALE GENOMIC DNA]</scope>
    <source>
        <strain evidence="4 5">ZC255</strain>
    </source>
</reference>
<dbReference type="Pfam" id="PF00857">
    <property type="entry name" value="Isochorismatase"/>
    <property type="match status" value="1"/>
</dbReference>
<dbReference type="GO" id="GO:0016787">
    <property type="term" value="F:hydrolase activity"/>
    <property type="evidence" value="ECO:0007669"/>
    <property type="project" value="UniProtKB-KW"/>
</dbReference>
<name>A0ABU9KAP8_9BACI</name>